<dbReference type="RefSeq" id="WP_143184770.1">
    <property type="nucleotide sequence ID" value="NZ_FQYR01000005.1"/>
</dbReference>
<dbReference type="SUPFAM" id="SSF55874">
    <property type="entry name" value="ATPase domain of HSP90 chaperone/DNA topoisomerase II/histidine kinase"/>
    <property type="match status" value="1"/>
</dbReference>
<name>A0A1M6PLA6_9BACT</name>
<dbReference type="OrthoDB" id="191728at2"/>
<dbReference type="Pfam" id="PF02518">
    <property type="entry name" value="HATPase_c"/>
    <property type="match status" value="1"/>
</dbReference>
<dbReference type="STRING" id="1123071.SAMN02745181_3225"/>
<evidence type="ECO:0000313" key="2">
    <source>
        <dbReference type="EMBL" id="SHK08701.1"/>
    </source>
</evidence>
<dbReference type="InParanoid" id="A0A1M6PLA6"/>
<feature type="domain" description="Histidine kinase/HSP90-like ATPase" evidence="1">
    <location>
        <begin position="141"/>
        <end position="243"/>
    </location>
</feature>
<dbReference type="InterPro" id="IPR003594">
    <property type="entry name" value="HATPase_dom"/>
</dbReference>
<dbReference type="EMBL" id="FQYR01000005">
    <property type="protein sequence ID" value="SHK08701.1"/>
    <property type="molecule type" value="Genomic_DNA"/>
</dbReference>
<dbReference type="InterPro" id="IPR036890">
    <property type="entry name" value="HATPase_C_sf"/>
</dbReference>
<dbReference type="Gene3D" id="3.30.565.10">
    <property type="entry name" value="Histidine kinase-like ATPase, C-terminal domain"/>
    <property type="match status" value="1"/>
</dbReference>
<organism evidence="2 3">
    <name type="scientific">Rubritalea squalenifaciens DSM 18772</name>
    <dbReference type="NCBI Taxonomy" id="1123071"/>
    <lineage>
        <taxon>Bacteria</taxon>
        <taxon>Pseudomonadati</taxon>
        <taxon>Verrucomicrobiota</taxon>
        <taxon>Verrucomicrobiia</taxon>
        <taxon>Verrucomicrobiales</taxon>
        <taxon>Rubritaleaceae</taxon>
        <taxon>Rubritalea</taxon>
    </lineage>
</organism>
<evidence type="ECO:0000259" key="1">
    <source>
        <dbReference type="Pfam" id="PF02518"/>
    </source>
</evidence>
<dbReference type="AlphaFoldDB" id="A0A1M6PLA6"/>
<reference evidence="2 3" key="1">
    <citation type="submission" date="2016-11" db="EMBL/GenBank/DDBJ databases">
        <authorList>
            <person name="Jaros S."/>
            <person name="Januszkiewicz K."/>
            <person name="Wedrychowicz H."/>
        </authorList>
    </citation>
    <scope>NUCLEOTIDE SEQUENCE [LARGE SCALE GENOMIC DNA]</scope>
    <source>
        <strain evidence="2 3">DSM 18772</strain>
    </source>
</reference>
<proteinExistence type="predicted"/>
<accession>A0A1M6PLA6</accession>
<dbReference type="Proteomes" id="UP000184510">
    <property type="component" value="Unassembled WGS sequence"/>
</dbReference>
<sequence>MDSLTLPRFINANGLYSLLELLSIHRASPCLSVNISELQRVSPAGLSTLCAWYHWREKNGLSTHFAGKDACTIHSYLERMNLWRLCQPSPPETASELNGRFIPLTQISHQTGKLGEQFAECLAPGGEDYEHPMAGLYDASYYLITELANNVRQHSRGRGFVSAQTTNLDGYVRIAFTDAGMGIRGSLREAGFDWAQEGDDTSCILQALTSRVSSKGQPSNEGVGLTLSTKVASLMGGWTMIASGTGIVTISPEGAVNSSRTLPGLGFPGTLITIAFKKTLAAEFDDKLLEAKDMEGLLPPGGFSANFT</sequence>
<evidence type="ECO:0000313" key="3">
    <source>
        <dbReference type="Proteomes" id="UP000184510"/>
    </source>
</evidence>
<protein>
    <recommendedName>
        <fullName evidence="1">Histidine kinase/HSP90-like ATPase domain-containing protein</fullName>
    </recommendedName>
</protein>
<keyword evidence="3" id="KW-1185">Reference proteome</keyword>
<gene>
    <name evidence="2" type="ORF">SAMN02745181_3225</name>
</gene>